<feature type="region of interest" description="Disordered" evidence="1">
    <location>
        <begin position="43"/>
        <end position="177"/>
    </location>
</feature>
<comment type="caution">
    <text evidence="2">The sequence shown here is derived from an EMBL/GenBank/DDBJ whole genome shotgun (WGS) entry which is preliminary data.</text>
</comment>
<protein>
    <submittedName>
        <fullName evidence="2">Uncharacterized protein</fullName>
    </submittedName>
</protein>
<sequence>MPNDCSVKTPLSLLPWTRHSLTPAEGAAALIFPDLHLCAENMSRDDDDAPGIPSTTTVRVRVRESAASSFTPPNPSSSRTPSPEPTESTTSSFEPSSSSSFSSSSSSSSISLSTFSTPLLPDSPTRVPARLRRKCPIYVQEQAQAQKMREGDGDGDGDGGSVDDDLAPCITPLLRRG</sequence>
<dbReference type="Proteomes" id="UP001203297">
    <property type="component" value="Unassembled WGS sequence"/>
</dbReference>
<keyword evidence="3" id="KW-1185">Reference proteome</keyword>
<evidence type="ECO:0000313" key="3">
    <source>
        <dbReference type="Proteomes" id="UP001203297"/>
    </source>
</evidence>
<evidence type="ECO:0000313" key="2">
    <source>
        <dbReference type="EMBL" id="KAI0297601.1"/>
    </source>
</evidence>
<dbReference type="EMBL" id="WTXG01000035">
    <property type="protein sequence ID" value="KAI0297601.1"/>
    <property type="molecule type" value="Genomic_DNA"/>
</dbReference>
<name>A0AAD4QJB2_9AGAM</name>
<feature type="compositionally biased region" description="Acidic residues" evidence="1">
    <location>
        <begin position="153"/>
        <end position="166"/>
    </location>
</feature>
<dbReference type="AlphaFoldDB" id="A0AAD4QJB2"/>
<feature type="compositionally biased region" description="Low complexity" evidence="1">
    <location>
        <begin position="68"/>
        <end position="125"/>
    </location>
</feature>
<proteinExistence type="predicted"/>
<reference evidence="2" key="1">
    <citation type="journal article" date="2022" name="New Phytol.">
        <title>Evolutionary transition to the ectomycorrhizal habit in the genomes of a hyperdiverse lineage of mushroom-forming fungi.</title>
        <authorList>
            <person name="Looney B."/>
            <person name="Miyauchi S."/>
            <person name="Morin E."/>
            <person name="Drula E."/>
            <person name="Courty P.E."/>
            <person name="Kohler A."/>
            <person name="Kuo A."/>
            <person name="LaButti K."/>
            <person name="Pangilinan J."/>
            <person name="Lipzen A."/>
            <person name="Riley R."/>
            <person name="Andreopoulos W."/>
            <person name="He G."/>
            <person name="Johnson J."/>
            <person name="Nolan M."/>
            <person name="Tritt A."/>
            <person name="Barry K.W."/>
            <person name="Grigoriev I.V."/>
            <person name="Nagy L.G."/>
            <person name="Hibbett D."/>
            <person name="Henrissat B."/>
            <person name="Matheny P.B."/>
            <person name="Labbe J."/>
            <person name="Martin F.M."/>
        </authorList>
    </citation>
    <scope>NUCLEOTIDE SEQUENCE</scope>
    <source>
        <strain evidence="2">BPL690</strain>
    </source>
</reference>
<organism evidence="2 3">
    <name type="scientific">Multifurca ochricompacta</name>
    <dbReference type="NCBI Taxonomy" id="376703"/>
    <lineage>
        <taxon>Eukaryota</taxon>
        <taxon>Fungi</taxon>
        <taxon>Dikarya</taxon>
        <taxon>Basidiomycota</taxon>
        <taxon>Agaricomycotina</taxon>
        <taxon>Agaricomycetes</taxon>
        <taxon>Russulales</taxon>
        <taxon>Russulaceae</taxon>
        <taxon>Multifurca</taxon>
    </lineage>
</organism>
<evidence type="ECO:0000256" key="1">
    <source>
        <dbReference type="SAM" id="MobiDB-lite"/>
    </source>
</evidence>
<accession>A0AAD4QJB2</accession>
<gene>
    <name evidence="2" type="ORF">B0F90DRAFT_882144</name>
</gene>